<keyword evidence="1" id="KW-0472">Membrane</keyword>
<reference evidence="2" key="1">
    <citation type="submission" date="2020-07" db="EMBL/GenBank/DDBJ databases">
        <authorList>
            <person name="Pettersson B.M.F."/>
            <person name="Behra P.R.K."/>
            <person name="Ramesh M."/>
            <person name="Das S."/>
            <person name="Dasgupta S."/>
            <person name="Kirsebom L.A."/>
        </authorList>
    </citation>
    <scope>NUCLEOTIDE SEQUENCE</scope>
    <source>
        <strain evidence="2">DSM 44838</strain>
    </source>
</reference>
<dbReference type="EMBL" id="JACKVK010000002">
    <property type="protein sequence ID" value="MCV7419624.1"/>
    <property type="molecule type" value="Genomic_DNA"/>
</dbReference>
<feature type="transmembrane region" description="Helical" evidence="1">
    <location>
        <begin position="20"/>
        <end position="40"/>
    </location>
</feature>
<reference evidence="2" key="2">
    <citation type="journal article" date="2022" name="BMC Genomics">
        <title>Comparative genome analysis of mycobacteria focusing on tRNA and non-coding RNA.</title>
        <authorList>
            <person name="Behra P.R.K."/>
            <person name="Pettersson B.M.F."/>
            <person name="Ramesh M."/>
            <person name="Das S."/>
            <person name="Dasgupta S."/>
            <person name="Kirsebom L.A."/>
        </authorList>
    </citation>
    <scope>NUCLEOTIDE SEQUENCE</scope>
    <source>
        <strain evidence="2">DSM 44838</strain>
    </source>
</reference>
<comment type="caution">
    <text evidence="2">The sequence shown here is derived from an EMBL/GenBank/DDBJ whole genome shotgun (WGS) entry which is preliminary data.</text>
</comment>
<sequence>MPDDLLRHVIGPTPYSSWWLWLAIALTVVLIVFYLGVFVATSPRRRLRTVPVVGAARDRVIRYRAARAVRAIGDRYRAGDLDAEPAGEAVDRELRRFLRQVSGVRAEYMQIDDVANSEIAAAAPLLANLVDVRFNAASGLDVGVVSHDAEELIRSWA</sequence>
<organism evidence="2 3">
    <name type="scientific">Mycobacterium yunnanensis</name>
    <dbReference type="NCBI Taxonomy" id="368477"/>
    <lineage>
        <taxon>Bacteria</taxon>
        <taxon>Bacillati</taxon>
        <taxon>Actinomycetota</taxon>
        <taxon>Actinomycetes</taxon>
        <taxon>Mycobacteriales</taxon>
        <taxon>Mycobacteriaceae</taxon>
        <taxon>Mycobacterium</taxon>
    </lineage>
</organism>
<proteinExistence type="predicted"/>
<protein>
    <submittedName>
        <fullName evidence="2">Uncharacterized protein</fullName>
    </submittedName>
</protein>
<keyword evidence="3" id="KW-1185">Reference proteome</keyword>
<dbReference type="RefSeq" id="WP_263994409.1">
    <property type="nucleotide sequence ID" value="NZ_JACKVK010000002.1"/>
</dbReference>
<dbReference type="Proteomes" id="UP001141629">
    <property type="component" value="Unassembled WGS sequence"/>
</dbReference>
<keyword evidence="1" id="KW-1133">Transmembrane helix</keyword>
<keyword evidence="1" id="KW-0812">Transmembrane</keyword>
<evidence type="ECO:0000313" key="3">
    <source>
        <dbReference type="Proteomes" id="UP001141629"/>
    </source>
</evidence>
<evidence type="ECO:0000256" key="1">
    <source>
        <dbReference type="SAM" id="Phobius"/>
    </source>
</evidence>
<name>A0A9X2YWN6_9MYCO</name>
<dbReference type="AlphaFoldDB" id="A0A9X2YWN6"/>
<gene>
    <name evidence="2" type="ORF">H7K45_03640</name>
</gene>
<accession>A0A9X2YWN6</accession>
<evidence type="ECO:0000313" key="2">
    <source>
        <dbReference type="EMBL" id="MCV7419624.1"/>
    </source>
</evidence>